<sequence length="163" mass="18450">MSQSQFQEAVKFYGDRQKDESKRTALNVQYSKRDKSDELTVNVEVAKIIGNEAQWGSKMYLQLSKYELTAFCELLFGLRKNTTINYHGQKKNKGLTVHNNGAQGVMLIMSEAGVTLQHLLSHEQRIELGVFIIRRQAMAWQIAVSDVLAILRQSVTISKTASN</sequence>
<evidence type="ECO:0000313" key="1">
    <source>
        <dbReference type="EMBL" id="MBQ0600936.1"/>
    </source>
</evidence>
<name>A0AAP2BJF0_KLEOX</name>
<proteinExistence type="predicted"/>
<dbReference type="Proteomes" id="UP000673434">
    <property type="component" value="Unassembled WGS sequence"/>
</dbReference>
<dbReference type="EMBL" id="JAGKON010000013">
    <property type="protein sequence ID" value="MBQ0600936.1"/>
    <property type="molecule type" value="Genomic_DNA"/>
</dbReference>
<keyword evidence="2" id="KW-1185">Reference proteome</keyword>
<evidence type="ECO:0000313" key="2">
    <source>
        <dbReference type="Proteomes" id="UP000673434"/>
    </source>
</evidence>
<accession>A0AAP2BJF0</accession>
<reference evidence="1 2" key="1">
    <citation type="submission" date="2021-03" db="EMBL/GenBank/DDBJ databases">
        <authorList>
            <person name="Stanton E."/>
        </authorList>
    </citation>
    <scope>NUCLEOTIDE SEQUENCE [LARGE SCALE GENOMIC DNA]</scope>
    <source>
        <strain evidence="1 2">2020EL-00037</strain>
    </source>
</reference>
<comment type="caution">
    <text evidence="1">The sequence shown here is derived from an EMBL/GenBank/DDBJ whole genome shotgun (WGS) entry which is preliminary data.</text>
</comment>
<gene>
    <name evidence="1" type="ORF">J7S78_14145</name>
</gene>
<organism evidence="1 2">
    <name type="scientific">Klebsiella oxytoca</name>
    <dbReference type="NCBI Taxonomy" id="571"/>
    <lineage>
        <taxon>Bacteria</taxon>
        <taxon>Pseudomonadati</taxon>
        <taxon>Pseudomonadota</taxon>
        <taxon>Gammaproteobacteria</taxon>
        <taxon>Enterobacterales</taxon>
        <taxon>Enterobacteriaceae</taxon>
        <taxon>Klebsiella/Raoultella group</taxon>
        <taxon>Klebsiella</taxon>
    </lineage>
</organism>
<protein>
    <submittedName>
        <fullName evidence="1">Uncharacterized protein</fullName>
    </submittedName>
</protein>
<dbReference type="RefSeq" id="WP_210846337.1">
    <property type="nucleotide sequence ID" value="NZ_JAGKON010000013.1"/>
</dbReference>
<dbReference type="AlphaFoldDB" id="A0AAP2BJF0"/>